<protein>
    <recommendedName>
        <fullName evidence="3">DUF2188 domain-containing protein</fullName>
    </recommendedName>
</protein>
<sequence length="78" mass="8618">MPTSLPPIQVTVIRSGGEWRLMRDGQDAGHYDYSVDALDAALLRAGQLLEQGREVEVFIQDSAGQLRRVDPVMGEVVH</sequence>
<dbReference type="Proteomes" id="UP000216147">
    <property type="component" value="Unassembled WGS sequence"/>
</dbReference>
<proteinExistence type="predicted"/>
<dbReference type="AlphaFoldDB" id="A0A258HPQ7"/>
<reference evidence="1 2" key="1">
    <citation type="submission" date="2017-03" db="EMBL/GenBank/DDBJ databases">
        <title>Lifting the veil on microbial sulfur biogeochemistry in mining wastewaters.</title>
        <authorList>
            <person name="Kantor R.S."/>
            <person name="Colenbrander Nelson T."/>
            <person name="Marshall S."/>
            <person name="Bennett D."/>
            <person name="Apte S."/>
            <person name="Camacho D."/>
            <person name="Thomas B.C."/>
            <person name="Warren L.A."/>
            <person name="Banfield J.F."/>
        </authorList>
    </citation>
    <scope>NUCLEOTIDE SEQUENCE [LARGE SCALE GENOMIC DNA]</scope>
    <source>
        <strain evidence="1">32-68-21</strain>
    </source>
</reference>
<comment type="caution">
    <text evidence="1">The sequence shown here is derived from an EMBL/GenBank/DDBJ whole genome shotgun (WGS) entry which is preliminary data.</text>
</comment>
<accession>A0A258HPQ7</accession>
<dbReference type="EMBL" id="NCEQ01000002">
    <property type="protein sequence ID" value="OYX58614.1"/>
    <property type="molecule type" value="Genomic_DNA"/>
</dbReference>
<name>A0A258HPQ7_9CAUL</name>
<gene>
    <name evidence="1" type="ORF">B7Y86_02705</name>
</gene>
<evidence type="ECO:0000313" key="2">
    <source>
        <dbReference type="Proteomes" id="UP000216147"/>
    </source>
</evidence>
<evidence type="ECO:0000313" key="1">
    <source>
        <dbReference type="EMBL" id="OYX58614.1"/>
    </source>
</evidence>
<evidence type="ECO:0008006" key="3">
    <source>
        <dbReference type="Google" id="ProtNLM"/>
    </source>
</evidence>
<organism evidence="1 2">
    <name type="scientific">Brevundimonas subvibrioides</name>
    <dbReference type="NCBI Taxonomy" id="74313"/>
    <lineage>
        <taxon>Bacteria</taxon>
        <taxon>Pseudomonadati</taxon>
        <taxon>Pseudomonadota</taxon>
        <taxon>Alphaproteobacteria</taxon>
        <taxon>Caulobacterales</taxon>
        <taxon>Caulobacteraceae</taxon>
        <taxon>Brevundimonas</taxon>
    </lineage>
</organism>